<sequence length="333" mass="35017">MIDGAGSLFITDTDNCQILEVDPQGQQVTVYKAGGQSSGWLTGISRERFSESFPRVRIPLSRRCGCTFVARAYADGSDAAITSDVQPQHHESDALMLILPPGKGLKPGFITTIAGTGKGDGELGDGGFAIGASLGQPIGLAIRPGDGALFVADEYQRRVRMIDRYGVITTYAGTGQVGDDGDNNPAVKARLQPGYLAFGPDGSLYITDPIHRVVRRVGPDRMISTLLGRGGENPLKGGPAQKVCLPDLHGIAVDAAGNVYIADGESRVWRVDTAQNISCWAGSGGKPEVPKPGMKATDAALRNPRGVAADSRGNVWISSTHTSAGKDYLLLVT</sequence>
<evidence type="ECO:0000313" key="1">
    <source>
        <dbReference type="EMBL" id="MCL3999125.1"/>
    </source>
</evidence>
<gene>
    <name evidence="1" type="ORF">M4438_37520</name>
</gene>
<proteinExistence type="predicted"/>
<dbReference type="Gene3D" id="2.120.10.30">
    <property type="entry name" value="TolB, C-terminal domain"/>
    <property type="match status" value="2"/>
</dbReference>
<dbReference type="PANTHER" id="PTHR46388:SF2">
    <property type="entry name" value="NHL REPEAT-CONTAINING PROTEIN 2"/>
    <property type="match status" value="1"/>
</dbReference>
<name>A0ABT0P5W0_9ACTN</name>
<dbReference type="EMBL" id="JAMCCK010000153">
    <property type="protein sequence ID" value="MCL3999125.1"/>
    <property type="molecule type" value="Genomic_DNA"/>
</dbReference>
<reference evidence="1 2" key="1">
    <citation type="submission" date="2022-05" db="EMBL/GenBank/DDBJ databases">
        <title>Genome Resource of Streptomyces lavenduligriseus GA1-1, a Strain with Broad-Spectrum Antifungal Activity against Phytopathogenic Fungi.</title>
        <authorList>
            <person name="Qi D."/>
        </authorList>
    </citation>
    <scope>NUCLEOTIDE SEQUENCE [LARGE SCALE GENOMIC DNA]</scope>
    <source>
        <strain evidence="1 2">GA1-1</strain>
    </source>
</reference>
<dbReference type="PANTHER" id="PTHR46388">
    <property type="entry name" value="NHL REPEAT-CONTAINING PROTEIN 2"/>
    <property type="match status" value="1"/>
</dbReference>
<keyword evidence="2" id="KW-1185">Reference proteome</keyword>
<feature type="non-terminal residue" evidence="1">
    <location>
        <position position="333"/>
    </location>
</feature>
<dbReference type="SUPFAM" id="SSF101898">
    <property type="entry name" value="NHL repeat"/>
    <property type="match status" value="1"/>
</dbReference>
<dbReference type="InterPro" id="IPR011042">
    <property type="entry name" value="6-blade_b-propeller_TolB-like"/>
</dbReference>
<protein>
    <recommendedName>
        <fullName evidence="3">SMP-30/Gluconolactonase/LRE-like region domain-containing protein</fullName>
    </recommendedName>
</protein>
<comment type="caution">
    <text evidence="1">The sequence shown here is derived from an EMBL/GenBank/DDBJ whole genome shotgun (WGS) entry which is preliminary data.</text>
</comment>
<organism evidence="1 2">
    <name type="scientific">Streptomyces lavenduligriseus</name>
    <dbReference type="NCBI Taxonomy" id="67315"/>
    <lineage>
        <taxon>Bacteria</taxon>
        <taxon>Bacillati</taxon>
        <taxon>Actinomycetota</taxon>
        <taxon>Actinomycetes</taxon>
        <taxon>Kitasatosporales</taxon>
        <taxon>Streptomycetaceae</taxon>
        <taxon>Streptomyces</taxon>
    </lineage>
</organism>
<evidence type="ECO:0000313" key="2">
    <source>
        <dbReference type="Proteomes" id="UP001202052"/>
    </source>
</evidence>
<accession>A0ABT0P5W0</accession>
<dbReference type="Proteomes" id="UP001202052">
    <property type="component" value="Unassembled WGS sequence"/>
</dbReference>
<evidence type="ECO:0008006" key="3">
    <source>
        <dbReference type="Google" id="ProtNLM"/>
    </source>
</evidence>